<dbReference type="CDD" id="cd01289">
    <property type="entry name" value="FabA_like"/>
    <property type="match status" value="1"/>
</dbReference>
<proteinExistence type="predicted"/>
<dbReference type="STRING" id="1144748.KS2013_2282"/>
<accession>A0A1B3BDT7</accession>
<organism evidence="1 2">
    <name type="scientific">Kangiella sediminilitoris</name>
    <dbReference type="NCBI Taxonomy" id="1144748"/>
    <lineage>
        <taxon>Bacteria</taxon>
        <taxon>Pseudomonadati</taxon>
        <taxon>Pseudomonadota</taxon>
        <taxon>Gammaproteobacteria</taxon>
        <taxon>Kangiellales</taxon>
        <taxon>Kangiellaceae</taxon>
        <taxon>Kangiella</taxon>
    </lineage>
</organism>
<dbReference type="EMBL" id="CP012418">
    <property type="protein sequence ID" value="AOE50986.1"/>
    <property type="molecule type" value="Genomic_DNA"/>
</dbReference>
<dbReference type="Proteomes" id="UP000094147">
    <property type="component" value="Chromosome"/>
</dbReference>
<dbReference type="OrthoDB" id="9800188at2"/>
<dbReference type="AlphaFoldDB" id="A0A1B3BDT7"/>
<dbReference type="PIRSF" id="PIRSF020565">
    <property type="entry name" value="3Ho_Ac_ACP_DH_prd"/>
    <property type="match status" value="1"/>
</dbReference>
<dbReference type="Gene3D" id="3.10.129.10">
    <property type="entry name" value="Hotdog Thioesterase"/>
    <property type="match status" value="1"/>
</dbReference>
<name>A0A1B3BDT7_9GAMM</name>
<reference evidence="2" key="1">
    <citation type="submission" date="2015-08" db="EMBL/GenBank/DDBJ databases">
        <authorList>
            <person name="Kim K.M."/>
        </authorList>
    </citation>
    <scope>NUCLEOTIDE SEQUENCE [LARGE SCALE GENOMIC DNA]</scope>
    <source>
        <strain evidence="2">KCTC 23892</strain>
    </source>
</reference>
<evidence type="ECO:0000313" key="2">
    <source>
        <dbReference type="Proteomes" id="UP000094147"/>
    </source>
</evidence>
<protein>
    <submittedName>
        <fullName evidence="1">Beta-hydroxyacyl-(Acyl-carrier-protein) dehydratase FabA/FabZ</fullName>
    </submittedName>
</protein>
<evidence type="ECO:0000313" key="1">
    <source>
        <dbReference type="EMBL" id="AOE50986.1"/>
    </source>
</evidence>
<sequence length="158" mass="17527">MLDNHNDKLNILSIPLRDLVPHSEPMVLLDSIVEFNDNSLLAEFNVTENSRFYDASCQGIESWVGIEYMAQAIAALAGIRAKLSGEEVKLGFLLGTRKMNISVPILAVGNRYQVYIEELYMDDSGLGAFNCTIRHNDSVVSDAKLNVFETSDSSQLKP</sequence>
<gene>
    <name evidence="1" type="ORF">KS2013_2282</name>
</gene>
<keyword evidence="2" id="KW-1185">Reference proteome</keyword>
<dbReference type="RefSeq" id="WP_068994074.1">
    <property type="nucleotide sequence ID" value="NZ_CP012418.1"/>
</dbReference>
<dbReference type="Pfam" id="PF22817">
    <property type="entry name" value="ApeP-like"/>
    <property type="match status" value="1"/>
</dbReference>
<dbReference type="PATRIC" id="fig|1144748.3.peg.2302"/>
<dbReference type="SUPFAM" id="SSF54637">
    <property type="entry name" value="Thioesterase/thiol ester dehydrase-isomerase"/>
    <property type="match status" value="1"/>
</dbReference>
<dbReference type="KEGG" id="ksd:KS2013_2282"/>
<dbReference type="InterPro" id="IPR029069">
    <property type="entry name" value="HotDog_dom_sf"/>
</dbReference>
<dbReference type="InterPro" id="IPR016776">
    <property type="entry name" value="ApeP-like_dehydratase"/>
</dbReference>